<organism evidence="3 4">
    <name type="scientific">Sporothrix brasiliensis 5110</name>
    <dbReference type="NCBI Taxonomy" id="1398154"/>
    <lineage>
        <taxon>Eukaryota</taxon>
        <taxon>Fungi</taxon>
        <taxon>Dikarya</taxon>
        <taxon>Ascomycota</taxon>
        <taxon>Pezizomycotina</taxon>
        <taxon>Sordariomycetes</taxon>
        <taxon>Sordariomycetidae</taxon>
        <taxon>Ophiostomatales</taxon>
        <taxon>Ophiostomataceae</taxon>
        <taxon>Sporothrix</taxon>
    </lineage>
</organism>
<comment type="caution">
    <text evidence="3">The sequence shown here is derived from an EMBL/GenBank/DDBJ whole genome shotgun (WGS) entry which is preliminary data.</text>
</comment>
<feature type="compositionally biased region" description="Low complexity" evidence="1">
    <location>
        <begin position="78"/>
        <end position="88"/>
    </location>
</feature>
<dbReference type="VEuPathDB" id="FungiDB:SPBR_08613"/>
<dbReference type="RefSeq" id="XP_040614709.1">
    <property type="nucleotide sequence ID" value="XM_040766851.1"/>
</dbReference>
<keyword evidence="2" id="KW-0732">Signal</keyword>
<dbReference type="Proteomes" id="UP000031575">
    <property type="component" value="Unassembled WGS sequence"/>
</dbReference>
<feature type="region of interest" description="Disordered" evidence="1">
    <location>
        <begin position="68"/>
        <end position="100"/>
    </location>
</feature>
<dbReference type="EMBL" id="AWTV01000011">
    <property type="protein sequence ID" value="KIH86699.1"/>
    <property type="molecule type" value="Genomic_DNA"/>
</dbReference>
<proteinExistence type="predicted"/>
<accession>A0A0C2EKW3</accession>
<name>A0A0C2EKW3_9PEZI</name>
<feature type="signal peptide" evidence="2">
    <location>
        <begin position="1"/>
        <end position="20"/>
    </location>
</feature>
<reference evidence="3 4" key="1">
    <citation type="journal article" date="2014" name="BMC Genomics">
        <title>Comparative genomics of the major fungal agents of human and animal Sporotrichosis: Sporothrix schenckii and Sporothrix brasiliensis.</title>
        <authorList>
            <person name="Teixeira M.M."/>
            <person name="de Almeida L.G."/>
            <person name="Kubitschek-Barreira P."/>
            <person name="Alves F.L."/>
            <person name="Kioshima E.S."/>
            <person name="Abadio A.K."/>
            <person name="Fernandes L."/>
            <person name="Derengowski L.S."/>
            <person name="Ferreira K.S."/>
            <person name="Souza R.C."/>
            <person name="Ruiz J.C."/>
            <person name="de Andrade N.C."/>
            <person name="Paes H.C."/>
            <person name="Nicola A.M."/>
            <person name="Albuquerque P."/>
            <person name="Gerber A.L."/>
            <person name="Martins V.P."/>
            <person name="Peconick L.D."/>
            <person name="Neto A.V."/>
            <person name="Chaucanez C.B."/>
            <person name="Silva P.A."/>
            <person name="Cunha O.L."/>
            <person name="de Oliveira F.F."/>
            <person name="dos Santos T.C."/>
            <person name="Barros A.L."/>
            <person name="Soares M.A."/>
            <person name="de Oliveira L.M."/>
            <person name="Marini M.M."/>
            <person name="Villalobos-Duno H."/>
            <person name="Cunha M.M."/>
            <person name="de Hoog S."/>
            <person name="da Silveira J.F."/>
            <person name="Henrissat B."/>
            <person name="Nino-Vega G.A."/>
            <person name="Cisalpino P.S."/>
            <person name="Mora-Montes H.M."/>
            <person name="Almeida S.R."/>
            <person name="Stajich J.E."/>
            <person name="Lopes-Bezerra L.M."/>
            <person name="Vasconcelos A.T."/>
            <person name="Felipe M.S."/>
        </authorList>
    </citation>
    <scope>NUCLEOTIDE SEQUENCE [LARGE SCALE GENOMIC DNA]</scope>
    <source>
        <strain evidence="3 4">5110</strain>
    </source>
</reference>
<dbReference type="GeneID" id="63681772"/>
<protein>
    <submittedName>
        <fullName evidence="3">Uncharacterized protein</fullName>
    </submittedName>
</protein>
<evidence type="ECO:0000256" key="1">
    <source>
        <dbReference type="SAM" id="MobiDB-lite"/>
    </source>
</evidence>
<feature type="chain" id="PRO_5002160160" evidence="2">
    <location>
        <begin position="21"/>
        <end position="251"/>
    </location>
</feature>
<evidence type="ECO:0000256" key="2">
    <source>
        <dbReference type="SAM" id="SignalP"/>
    </source>
</evidence>
<evidence type="ECO:0000313" key="4">
    <source>
        <dbReference type="Proteomes" id="UP000031575"/>
    </source>
</evidence>
<dbReference type="OrthoDB" id="5199481at2759"/>
<keyword evidence="4" id="KW-1185">Reference proteome</keyword>
<evidence type="ECO:0000313" key="3">
    <source>
        <dbReference type="EMBL" id="KIH86699.1"/>
    </source>
</evidence>
<sequence>MKWSSSLSALLASTATFVSASPVASRELKLYNLKIVAPLASNLNGRYLSINPDGSVGIYSNHPVDLGGVPPSAPVPPSASSSPASGQVQPPPAAKFYVTQSGPTGSPAASYYELHTYPIGIVDHALGLNGSATAGLRHLVDVVNPGAAGAGTGGDNAPDWRSFTLDNFDTLAGGDDNGDGNGAEGRAEIDIAKRIPPPLPLNGFSYGGSGHGKWLVFPRGSNTFVVAWYDGTSIITQNYRSVDIIYEPTTA</sequence>
<dbReference type="HOGENOM" id="CLU_1129371_0_0_1"/>
<gene>
    <name evidence="3" type="ORF">SPBR_08613</name>
</gene>
<dbReference type="AlphaFoldDB" id="A0A0C2EKW3"/>